<keyword evidence="4" id="KW-1185">Reference proteome</keyword>
<feature type="chain" id="PRO_5032523269" evidence="2">
    <location>
        <begin position="23"/>
        <end position="189"/>
    </location>
</feature>
<evidence type="ECO:0000256" key="1">
    <source>
        <dbReference type="SAM" id="Coils"/>
    </source>
</evidence>
<dbReference type="AlphaFoldDB" id="A0A846N1F4"/>
<dbReference type="Proteomes" id="UP000570514">
    <property type="component" value="Unassembled WGS sequence"/>
</dbReference>
<dbReference type="EMBL" id="JAASRM010000001">
    <property type="protein sequence ID" value="NIK88960.1"/>
    <property type="molecule type" value="Genomic_DNA"/>
</dbReference>
<comment type="caution">
    <text evidence="3">The sequence shown here is derived from an EMBL/GenBank/DDBJ whole genome shotgun (WGS) entry which is preliminary data.</text>
</comment>
<evidence type="ECO:0000313" key="4">
    <source>
        <dbReference type="Proteomes" id="UP000570514"/>
    </source>
</evidence>
<evidence type="ECO:0000256" key="2">
    <source>
        <dbReference type="SAM" id="SignalP"/>
    </source>
</evidence>
<reference evidence="3 4" key="1">
    <citation type="submission" date="2020-03" db="EMBL/GenBank/DDBJ databases">
        <title>Genomic Encyclopedia of Type Strains, Phase IV (KMG-IV): sequencing the most valuable type-strain genomes for metagenomic binning, comparative biology and taxonomic classification.</title>
        <authorList>
            <person name="Goeker M."/>
        </authorList>
    </citation>
    <scope>NUCLEOTIDE SEQUENCE [LARGE SCALE GENOMIC DNA]</scope>
    <source>
        <strain evidence="3 4">DSM 19867</strain>
    </source>
</reference>
<dbReference type="RefSeq" id="WP_167083088.1">
    <property type="nucleotide sequence ID" value="NZ_BAAADC010000001.1"/>
</dbReference>
<accession>A0A846N1F4</accession>
<proteinExistence type="predicted"/>
<protein>
    <submittedName>
        <fullName evidence="3">Type IV secretory pathway VirJ component</fullName>
    </submittedName>
</protein>
<gene>
    <name evidence="3" type="ORF">FHS83_002278</name>
</gene>
<keyword evidence="2" id="KW-0732">Signal</keyword>
<evidence type="ECO:0000313" key="3">
    <source>
        <dbReference type="EMBL" id="NIK88960.1"/>
    </source>
</evidence>
<name>A0A846N1F4_9PROT</name>
<sequence length="189" mass="20339">MKRAAIAAVMCLPLIGSIVVRAGADDATEARLRDALRTTTEQLHRLEAENAVLQSKRSAAPVAPVASEKASAGSSRVIADLKRRLTVVEQEAAKAKTAYAEALSAAQKKDADNAQAMTGVAADKDKLAACQIKNEALLKIGFELLDRYENTGFGDVLGRREPFTGIKRVELQNIAQDTREKLRDNAVKP</sequence>
<feature type="signal peptide" evidence="2">
    <location>
        <begin position="1"/>
        <end position="22"/>
    </location>
</feature>
<keyword evidence="1" id="KW-0175">Coiled coil</keyword>
<feature type="coiled-coil region" evidence="1">
    <location>
        <begin position="29"/>
        <end position="98"/>
    </location>
</feature>
<organism evidence="3 4">
    <name type="scientific">Rhizomicrobium palustre</name>
    <dbReference type="NCBI Taxonomy" id="189966"/>
    <lineage>
        <taxon>Bacteria</taxon>
        <taxon>Pseudomonadati</taxon>
        <taxon>Pseudomonadota</taxon>
        <taxon>Alphaproteobacteria</taxon>
        <taxon>Micropepsales</taxon>
        <taxon>Micropepsaceae</taxon>
        <taxon>Rhizomicrobium</taxon>
    </lineage>
</organism>